<dbReference type="Pfam" id="PF00076">
    <property type="entry name" value="RRM_1"/>
    <property type="match status" value="1"/>
</dbReference>
<evidence type="ECO:0000256" key="1">
    <source>
        <dbReference type="ARBA" id="ARBA00022737"/>
    </source>
</evidence>
<reference evidence="5" key="1">
    <citation type="submission" date="2021-02" db="EMBL/GenBank/DDBJ databases">
        <title>First Annotated Genome of the Yellow-green Alga Tribonema minus.</title>
        <authorList>
            <person name="Mahan K.M."/>
        </authorList>
    </citation>
    <scope>NUCLEOTIDE SEQUENCE</scope>
    <source>
        <strain evidence="5">UTEX B ZZ1240</strain>
    </source>
</reference>
<proteinExistence type="predicted"/>
<dbReference type="Proteomes" id="UP000664859">
    <property type="component" value="Unassembled WGS sequence"/>
</dbReference>
<protein>
    <recommendedName>
        <fullName evidence="4">RRM domain-containing protein</fullName>
    </recommendedName>
</protein>
<name>A0A836CJZ5_9STRA</name>
<dbReference type="CDD" id="cd12254">
    <property type="entry name" value="RRM_hnRNPH_ESRPs_RBM12_like"/>
    <property type="match status" value="2"/>
</dbReference>
<dbReference type="SUPFAM" id="SSF54928">
    <property type="entry name" value="RNA-binding domain, RBD"/>
    <property type="match status" value="2"/>
</dbReference>
<dbReference type="GO" id="GO:0003723">
    <property type="term" value="F:RNA binding"/>
    <property type="evidence" value="ECO:0007669"/>
    <property type="project" value="UniProtKB-UniRule"/>
</dbReference>
<evidence type="ECO:0000256" key="3">
    <source>
        <dbReference type="PROSITE-ProRule" id="PRU00176"/>
    </source>
</evidence>
<feature type="non-terminal residue" evidence="5">
    <location>
        <position position="225"/>
    </location>
</feature>
<evidence type="ECO:0000256" key="2">
    <source>
        <dbReference type="ARBA" id="ARBA00022884"/>
    </source>
</evidence>
<sequence length="225" mass="24061">MMQPGPAGGGMQMAGGAVPMGGGRADALEEVLGPFPCVRLRGMPFEATVDDVLRFFQGLTVVDVVMILRGDGRGAGEALVLFANHMDLNMALSRDKQHMGRRYIEIFQSKRADYYHASQGSGSAAATGQAGTAEHTGVIRMRGLPFSATKADVVNFFQGLNVLDESVQFVVRGDGRVTGEAFVTLSSPAEAEAAMQRNGSNMGSRYIELFPSAIEEAARHTSRHH</sequence>
<dbReference type="Gene3D" id="3.30.70.330">
    <property type="match status" value="2"/>
</dbReference>
<dbReference type="OrthoDB" id="431068at2759"/>
<evidence type="ECO:0000313" key="5">
    <source>
        <dbReference type="EMBL" id="KAG5189415.1"/>
    </source>
</evidence>
<dbReference type="PROSITE" id="PS50102">
    <property type="entry name" value="RRM"/>
    <property type="match status" value="1"/>
</dbReference>
<organism evidence="5 6">
    <name type="scientific">Tribonema minus</name>
    <dbReference type="NCBI Taxonomy" id="303371"/>
    <lineage>
        <taxon>Eukaryota</taxon>
        <taxon>Sar</taxon>
        <taxon>Stramenopiles</taxon>
        <taxon>Ochrophyta</taxon>
        <taxon>PX clade</taxon>
        <taxon>Xanthophyceae</taxon>
        <taxon>Tribonematales</taxon>
        <taxon>Tribonemataceae</taxon>
        <taxon>Tribonema</taxon>
    </lineage>
</organism>
<evidence type="ECO:0000259" key="4">
    <source>
        <dbReference type="PROSITE" id="PS50102"/>
    </source>
</evidence>
<dbReference type="PANTHER" id="PTHR13976">
    <property type="entry name" value="HETEROGENEOUS NUCLEAR RIBONUCLEOPROTEIN-RELATED"/>
    <property type="match status" value="1"/>
</dbReference>
<dbReference type="InterPro" id="IPR000504">
    <property type="entry name" value="RRM_dom"/>
</dbReference>
<gene>
    <name evidence="5" type="ORF">JKP88DRAFT_206122</name>
</gene>
<keyword evidence="2 3" id="KW-0694">RNA-binding</keyword>
<accession>A0A836CJZ5</accession>
<keyword evidence="1" id="KW-0677">Repeat</keyword>
<evidence type="ECO:0000313" key="6">
    <source>
        <dbReference type="Proteomes" id="UP000664859"/>
    </source>
</evidence>
<dbReference type="InterPro" id="IPR035979">
    <property type="entry name" value="RBD_domain_sf"/>
</dbReference>
<comment type="caution">
    <text evidence="5">The sequence shown here is derived from an EMBL/GenBank/DDBJ whole genome shotgun (WGS) entry which is preliminary data.</text>
</comment>
<dbReference type="EMBL" id="JAFCMP010000050">
    <property type="protein sequence ID" value="KAG5189415.1"/>
    <property type="molecule type" value="Genomic_DNA"/>
</dbReference>
<dbReference type="InterPro" id="IPR050666">
    <property type="entry name" value="ESRP"/>
</dbReference>
<keyword evidence="6" id="KW-1185">Reference proteome</keyword>
<dbReference type="AlphaFoldDB" id="A0A836CJZ5"/>
<dbReference type="InterPro" id="IPR012677">
    <property type="entry name" value="Nucleotide-bd_a/b_plait_sf"/>
</dbReference>
<dbReference type="SMART" id="SM00360">
    <property type="entry name" value="RRM"/>
    <property type="match status" value="2"/>
</dbReference>
<feature type="domain" description="RRM" evidence="4">
    <location>
        <begin position="137"/>
        <end position="209"/>
    </location>
</feature>